<dbReference type="PANTHER" id="PTHR32246">
    <property type="entry name" value="INGRESSION PROTEIN FIC1"/>
    <property type="match status" value="1"/>
</dbReference>
<comment type="caution">
    <text evidence="2">The sequence shown here is derived from an EMBL/GenBank/DDBJ whole genome shotgun (WGS) entry which is preliminary data.</text>
</comment>
<keyword evidence="3" id="KW-1185">Reference proteome</keyword>
<proteinExistence type="predicted"/>
<dbReference type="Pfam" id="PF00168">
    <property type="entry name" value="C2"/>
    <property type="match status" value="1"/>
</dbReference>
<evidence type="ECO:0000313" key="3">
    <source>
        <dbReference type="Proteomes" id="UP001140206"/>
    </source>
</evidence>
<dbReference type="SUPFAM" id="SSF49562">
    <property type="entry name" value="C2 domain (Calcium/lipid-binding domain, CaLB)"/>
    <property type="match status" value="1"/>
</dbReference>
<dbReference type="EMBL" id="JAMFTS010000003">
    <property type="protein sequence ID" value="KAJ4782028.1"/>
    <property type="molecule type" value="Genomic_DNA"/>
</dbReference>
<protein>
    <submittedName>
        <fullName evidence="2">SRC2-like protein</fullName>
    </submittedName>
</protein>
<evidence type="ECO:0000259" key="1">
    <source>
        <dbReference type="Pfam" id="PF00168"/>
    </source>
</evidence>
<sequence length="147" mass="16435">MGKRELEIVLISAESLTRQYPGCRMAVSAGAYITNDNSVPVQHTSADPVGDVNPRWNETLRFTLRYSSGKSAEWLYIKLYSTMPDGMFFCFGTVRIPVNDFIAFSSEQATPALTVPYQIDEKSGANSTTLVPPRHLNILEKSDLWLL</sequence>
<gene>
    <name evidence="2" type="ORF">LUZ62_066285</name>
</gene>
<reference evidence="2" key="1">
    <citation type="submission" date="2022-08" db="EMBL/GenBank/DDBJ databases">
        <authorList>
            <person name="Marques A."/>
        </authorList>
    </citation>
    <scope>NUCLEOTIDE SEQUENCE</scope>
    <source>
        <strain evidence="2">RhyPub2mFocal</strain>
        <tissue evidence="2">Leaves</tissue>
    </source>
</reference>
<feature type="domain" description="C2" evidence="1">
    <location>
        <begin position="5"/>
        <end position="103"/>
    </location>
</feature>
<dbReference type="AlphaFoldDB" id="A0AAV8EUM8"/>
<dbReference type="PANTHER" id="PTHR32246:SF173">
    <property type="entry name" value="C2 DOMAIN-CONTAINING PROTEIN"/>
    <property type="match status" value="1"/>
</dbReference>
<accession>A0AAV8EUM8</accession>
<name>A0AAV8EUM8_9POAL</name>
<evidence type="ECO:0000313" key="2">
    <source>
        <dbReference type="EMBL" id="KAJ4782028.1"/>
    </source>
</evidence>
<dbReference type="InterPro" id="IPR000008">
    <property type="entry name" value="C2_dom"/>
</dbReference>
<dbReference type="InterPro" id="IPR035892">
    <property type="entry name" value="C2_domain_sf"/>
</dbReference>
<organism evidence="2 3">
    <name type="scientific">Rhynchospora pubera</name>
    <dbReference type="NCBI Taxonomy" id="906938"/>
    <lineage>
        <taxon>Eukaryota</taxon>
        <taxon>Viridiplantae</taxon>
        <taxon>Streptophyta</taxon>
        <taxon>Embryophyta</taxon>
        <taxon>Tracheophyta</taxon>
        <taxon>Spermatophyta</taxon>
        <taxon>Magnoliopsida</taxon>
        <taxon>Liliopsida</taxon>
        <taxon>Poales</taxon>
        <taxon>Cyperaceae</taxon>
        <taxon>Cyperoideae</taxon>
        <taxon>Rhynchosporeae</taxon>
        <taxon>Rhynchospora</taxon>
    </lineage>
</organism>
<dbReference type="Proteomes" id="UP001140206">
    <property type="component" value="Chromosome 3"/>
</dbReference>